<dbReference type="InterPro" id="IPR036890">
    <property type="entry name" value="HATPase_C_sf"/>
</dbReference>
<dbReference type="InterPro" id="IPR005467">
    <property type="entry name" value="His_kinase_dom"/>
</dbReference>
<evidence type="ECO:0000256" key="8">
    <source>
        <dbReference type="ARBA" id="ARBA00022777"/>
    </source>
</evidence>
<keyword evidence="4" id="KW-0597">Phosphoprotein</keyword>
<dbReference type="GO" id="GO:0000155">
    <property type="term" value="F:phosphorelay sensor kinase activity"/>
    <property type="evidence" value="ECO:0007669"/>
    <property type="project" value="InterPro"/>
</dbReference>
<dbReference type="GO" id="GO:0005886">
    <property type="term" value="C:plasma membrane"/>
    <property type="evidence" value="ECO:0007669"/>
    <property type="project" value="TreeGrafter"/>
</dbReference>
<dbReference type="EC" id="2.7.13.3" evidence="3"/>
<dbReference type="InterPro" id="IPR036097">
    <property type="entry name" value="HisK_dim/P_sf"/>
</dbReference>
<evidence type="ECO:0000256" key="10">
    <source>
        <dbReference type="ARBA" id="ARBA00022989"/>
    </source>
</evidence>
<feature type="domain" description="Histidine kinase" evidence="13">
    <location>
        <begin position="251"/>
        <end position="443"/>
    </location>
</feature>
<protein>
    <recommendedName>
        <fullName evidence="3">histidine kinase</fullName>
        <ecNumber evidence="3">2.7.13.3</ecNumber>
    </recommendedName>
</protein>
<keyword evidence="8 14" id="KW-0418">Kinase</keyword>
<dbReference type="SMART" id="SM00387">
    <property type="entry name" value="HATPase_c"/>
    <property type="match status" value="1"/>
</dbReference>
<comment type="catalytic activity">
    <reaction evidence="1">
        <text>ATP + protein L-histidine = ADP + protein N-phospho-L-histidine.</text>
        <dbReference type="EC" id="2.7.13.3"/>
    </reaction>
</comment>
<feature type="transmembrane region" description="Helical" evidence="12">
    <location>
        <begin position="172"/>
        <end position="190"/>
    </location>
</feature>
<evidence type="ECO:0000313" key="14">
    <source>
        <dbReference type="EMBL" id="CUA85242.1"/>
    </source>
</evidence>
<keyword evidence="6 12" id="KW-0812">Transmembrane</keyword>
<name>A0A0K6H2M3_9GAMM</name>
<evidence type="ECO:0000256" key="11">
    <source>
        <dbReference type="ARBA" id="ARBA00023012"/>
    </source>
</evidence>
<dbReference type="GO" id="GO:0005524">
    <property type="term" value="F:ATP binding"/>
    <property type="evidence" value="ECO:0007669"/>
    <property type="project" value="UniProtKB-KW"/>
</dbReference>
<feature type="transmembrane region" description="Helical" evidence="12">
    <location>
        <begin position="21"/>
        <end position="43"/>
    </location>
</feature>
<dbReference type="SMART" id="SM00388">
    <property type="entry name" value="HisKA"/>
    <property type="match status" value="1"/>
</dbReference>
<keyword evidence="10 12" id="KW-1133">Transmembrane helix</keyword>
<keyword evidence="9" id="KW-0067">ATP-binding</keyword>
<keyword evidence="15" id="KW-1185">Reference proteome</keyword>
<gene>
    <name evidence="14" type="ORF">Ga0061064_1163</name>
</gene>
<organism evidence="14 15">
    <name type="scientific">Pseudidiomarina woesei</name>
    <dbReference type="NCBI Taxonomy" id="1381080"/>
    <lineage>
        <taxon>Bacteria</taxon>
        <taxon>Pseudomonadati</taxon>
        <taxon>Pseudomonadota</taxon>
        <taxon>Gammaproteobacteria</taxon>
        <taxon>Alteromonadales</taxon>
        <taxon>Idiomarinaceae</taxon>
        <taxon>Pseudidiomarina</taxon>
    </lineage>
</organism>
<evidence type="ECO:0000256" key="7">
    <source>
        <dbReference type="ARBA" id="ARBA00022741"/>
    </source>
</evidence>
<dbReference type="AlphaFoldDB" id="A0A0K6H2M3"/>
<evidence type="ECO:0000256" key="1">
    <source>
        <dbReference type="ARBA" id="ARBA00000085"/>
    </source>
</evidence>
<sequence>MSRLKGLLQLLLRRMRSIRRRILVTVSVVYLLCSSISAAWIYFEISHEVDELFDAEMIQQAKTLAVMVAEPAQQQLVAGQQQVVIPSLNKHDYENKLAYRIEGVDSRWQLYSDNAPTQQELPFSEGFSIYQLNDQHWHVFGMTTANGSARVLLLQEDDFRAEVRSDLAVDTIVPVLLLLPFMLWLGWVAINRSFQSFARLSNALRSRQPNDYSAFPPANDGEEVELVKHSLNYYLARIEQTFAREKRFSADAAHELRTPLAALKVRLQRLRDAGAAPAAAELDELLQSTNRIINLVESLLLLAKVDNVVAVQGNDNIAKSLRQVLADNYHRIDAKGLTSDVQIPAKLICHGEHSYWYLLFSNLIDNAIKYAPAGSFLTVSFDVDRLTICNAVAADHAVDIERVSERFYRGRQLNVEGAGLGLSIVENLAQQLGVDVFYKRGGRPLVQTGCGPRSGPGSAPLSTFCCELRLRHVV</sequence>
<evidence type="ECO:0000256" key="12">
    <source>
        <dbReference type="SAM" id="Phobius"/>
    </source>
</evidence>
<evidence type="ECO:0000313" key="15">
    <source>
        <dbReference type="Proteomes" id="UP000182598"/>
    </source>
</evidence>
<keyword evidence="7" id="KW-0547">Nucleotide-binding</keyword>
<proteinExistence type="predicted"/>
<dbReference type="CDD" id="cd00082">
    <property type="entry name" value="HisKA"/>
    <property type="match status" value="1"/>
</dbReference>
<dbReference type="SUPFAM" id="SSF55874">
    <property type="entry name" value="ATPase domain of HSP90 chaperone/DNA topoisomerase II/histidine kinase"/>
    <property type="match status" value="1"/>
</dbReference>
<dbReference type="CDD" id="cd00075">
    <property type="entry name" value="HATPase"/>
    <property type="match status" value="1"/>
</dbReference>
<dbReference type="InterPro" id="IPR003594">
    <property type="entry name" value="HATPase_dom"/>
</dbReference>
<keyword evidence="5" id="KW-0808">Transferase</keyword>
<dbReference type="InterPro" id="IPR050428">
    <property type="entry name" value="TCS_sensor_his_kinase"/>
</dbReference>
<dbReference type="Gene3D" id="1.10.287.130">
    <property type="match status" value="1"/>
</dbReference>
<evidence type="ECO:0000256" key="5">
    <source>
        <dbReference type="ARBA" id="ARBA00022679"/>
    </source>
</evidence>
<evidence type="ECO:0000256" key="2">
    <source>
        <dbReference type="ARBA" id="ARBA00004141"/>
    </source>
</evidence>
<evidence type="ECO:0000256" key="3">
    <source>
        <dbReference type="ARBA" id="ARBA00012438"/>
    </source>
</evidence>
<keyword evidence="11" id="KW-0902">Two-component regulatory system</keyword>
<dbReference type="SUPFAM" id="SSF47384">
    <property type="entry name" value="Homodimeric domain of signal transducing histidine kinase"/>
    <property type="match status" value="1"/>
</dbReference>
<evidence type="ECO:0000256" key="9">
    <source>
        <dbReference type="ARBA" id="ARBA00022840"/>
    </source>
</evidence>
<accession>A0A0K6H2M3</accession>
<dbReference type="EMBL" id="CYHB01000002">
    <property type="protein sequence ID" value="CUA85242.1"/>
    <property type="molecule type" value="Genomic_DNA"/>
</dbReference>
<dbReference type="PANTHER" id="PTHR45436">
    <property type="entry name" value="SENSOR HISTIDINE KINASE YKOH"/>
    <property type="match status" value="1"/>
</dbReference>
<evidence type="ECO:0000256" key="4">
    <source>
        <dbReference type="ARBA" id="ARBA00022553"/>
    </source>
</evidence>
<dbReference type="Pfam" id="PF00512">
    <property type="entry name" value="HisKA"/>
    <property type="match status" value="1"/>
</dbReference>
<comment type="subcellular location">
    <subcellularLocation>
        <location evidence="2">Membrane</location>
        <topology evidence="2">Multi-pass membrane protein</topology>
    </subcellularLocation>
</comment>
<dbReference type="PANTHER" id="PTHR45436:SF14">
    <property type="entry name" value="SENSOR PROTEIN QSEC"/>
    <property type="match status" value="1"/>
</dbReference>
<evidence type="ECO:0000259" key="13">
    <source>
        <dbReference type="PROSITE" id="PS50109"/>
    </source>
</evidence>
<keyword evidence="12" id="KW-0472">Membrane</keyword>
<reference evidence="15" key="1">
    <citation type="submission" date="2015-08" db="EMBL/GenBank/DDBJ databases">
        <authorList>
            <person name="Varghese N."/>
        </authorList>
    </citation>
    <scope>NUCLEOTIDE SEQUENCE [LARGE SCALE GENOMIC DNA]</scope>
    <source>
        <strain evidence="15">DSM 27808</strain>
    </source>
</reference>
<dbReference type="InterPro" id="IPR003661">
    <property type="entry name" value="HisK_dim/P_dom"/>
</dbReference>
<evidence type="ECO:0000256" key="6">
    <source>
        <dbReference type="ARBA" id="ARBA00022692"/>
    </source>
</evidence>
<dbReference type="Proteomes" id="UP000182598">
    <property type="component" value="Unassembled WGS sequence"/>
</dbReference>
<dbReference type="Gene3D" id="3.30.565.10">
    <property type="entry name" value="Histidine kinase-like ATPase, C-terminal domain"/>
    <property type="match status" value="1"/>
</dbReference>
<dbReference type="Pfam" id="PF02518">
    <property type="entry name" value="HATPase_c"/>
    <property type="match status" value="1"/>
</dbReference>
<dbReference type="RefSeq" id="WP_072243391.1">
    <property type="nucleotide sequence ID" value="NZ_CYHB01000002.1"/>
</dbReference>
<dbReference type="PROSITE" id="PS50109">
    <property type="entry name" value="HIS_KIN"/>
    <property type="match status" value="1"/>
</dbReference>